<feature type="region of interest" description="Disordered" evidence="1">
    <location>
        <begin position="18"/>
        <end position="37"/>
    </location>
</feature>
<evidence type="ECO:0000313" key="2">
    <source>
        <dbReference type="EMBL" id="KAK1125523.1"/>
    </source>
</evidence>
<organism evidence="2 3">
    <name type="scientific">Melipona bicolor</name>
    <dbReference type="NCBI Taxonomy" id="60889"/>
    <lineage>
        <taxon>Eukaryota</taxon>
        <taxon>Metazoa</taxon>
        <taxon>Ecdysozoa</taxon>
        <taxon>Arthropoda</taxon>
        <taxon>Hexapoda</taxon>
        <taxon>Insecta</taxon>
        <taxon>Pterygota</taxon>
        <taxon>Neoptera</taxon>
        <taxon>Endopterygota</taxon>
        <taxon>Hymenoptera</taxon>
        <taxon>Apocrita</taxon>
        <taxon>Aculeata</taxon>
        <taxon>Apoidea</taxon>
        <taxon>Anthophila</taxon>
        <taxon>Apidae</taxon>
        <taxon>Melipona</taxon>
    </lineage>
</organism>
<name>A0AA40FUH3_9HYME</name>
<accession>A0AA40FUH3</accession>
<reference evidence="2" key="1">
    <citation type="submission" date="2021-10" db="EMBL/GenBank/DDBJ databases">
        <title>Melipona bicolor Genome sequencing and assembly.</title>
        <authorList>
            <person name="Araujo N.S."/>
            <person name="Arias M.C."/>
        </authorList>
    </citation>
    <scope>NUCLEOTIDE SEQUENCE</scope>
    <source>
        <strain evidence="2">USP_2M_L1-L4_2017</strain>
        <tissue evidence="2">Whole body</tissue>
    </source>
</reference>
<protein>
    <submittedName>
        <fullName evidence="2">Uncharacterized protein</fullName>
    </submittedName>
</protein>
<feature type="non-terminal residue" evidence="2">
    <location>
        <position position="1"/>
    </location>
</feature>
<sequence length="53" mass="5193">KNGPAAPVFRGANAKEGIGSLGVASKPPRTGGQVSAARASFRNQLAVADLSGS</sequence>
<evidence type="ECO:0000256" key="1">
    <source>
        <dbReference type="SAM" id="MobiDB-lite"/>
    </source>
</evidence>
<dbReference type="Proteomes" id="UP001177670">
    <property type="component" value="Unassembled WGS sequence"/>
</dbReference>
<evidence type="ECO:0000313" key="3">
    <source>
        <dbReference type="Proteomes" id="UP001177670"/>
    </source>
</evidence>
<dbReference type="EMBL" id="JAHYIQ010000016">
    <property type="protein sequence ID" value="KAK1125523.1"/>
    <property type="molecule type" value="Genomic_DNA"/>
</dbReference>
<gene>
    <name evidence="2" type="ORF">K0M31_005882</name>
</gene>
<comment type="caution">
    <text evidence="2">The sequence shown here is derived from an EMBL/GenBank/DDBJ whole genome shotgun (WGS) entry which is preliminary data.</text>
</comment>
<dbReference type="AlphaFoldDB" id="A0AA40FUH3"/>
<proteinExistence type="predicted"/>
<keyword evidence="3" id="KW-1185">Reference proteome</keyword>